<evidence type="ECO:0000313" key="5">
    <source>
        <dbReference type="EMBL" id="KEQ25792.1"/>
    </source>
</evidence>
<evidence type="ECO:0000313" key="6">
    <source>
        <dbReference type="Proteomes" id="UP000028123"/>
    </source>
</evidence>
<dbReference type="InterPro" id="IPR009057">
    <property type="entry name" value="Homeodomain-like_sf"/>
</dbReference>
<feature type="domain" description="HTH araC/xylS-type" evidence="4">
    <location>
        <begin position="179"/>
        <end position="276"/>
    </location>
</feature>
<organism evidence="5 6">
    <name type="scientific">Paenibacillus tyrfis</name>
    <dbReference type="NCBI Taxonomy" id="1501230"/>
    <lineage>
        <taxon>Bacteria</taxon>
        <taxon>Bacillati</taxon>
        <taxon>Bacillota</taxon>
        <taxon>Bacilli</taxon>
        <taxon>Bacillales</taxon>
        <taxon>Paenibacillaceae</taxon>
        <taxon>Paenibacillus</taxon>
    </lineage>
</organism>
<dbReference type="Gene3D" id="2.60.120.280">
    <property type="entry name" value="Regulatory protein AraC"/>
    <property type="match status" value="1"/>
</dbReference>
<dbReference type="GO" id="GO:0003700">
    <property type="term" value="F:DNA-binding transcription factor activity"/>
    <property type="evidence" value="ECO:0007669"/>
    <property type="project" value="InterPro"/>
</dbReference>
<comment type="caution">
    <text evidence="5">The sequence shown here is derived from an EMBL/GenBank/DDBJ whole genome shotgun (WGS) entry which is preliminary data.</text>
</comment>
<dbReference type="PROSITE" id="PS01124">
    <property type="entry name" value="HTH_ARAC_FAMILY_2"/>
    <property type="match status" value="1"/>
</dbReference>
<dbReference type="CDD" id="cd06986">
    <property type="entry name" value="cupin_MmsR-like_N"/>
    <property type="match status" value="1"/>
</dbReference>
<dbReference type="PANTHER" id="PTHR43280">
    <property type="entry name" value="ARAC-FAMILY TRANSCRIPTIONAL REGULATOR"/>
    <property type="match status" value="1"/>
</dbReference>
<dbReference type="AlphaFoldDB" id="A0A081P519"/>
<dbReference type="InterPro" id="IPR037923">
    <property type="entry name" value="HTH-like"/>
</dbReference>
<dbReference type="PRINTS" id="PR00032">
    <property type="entry name" value="HTHARAC"/>
</dbReference>
<dbReference type="SUPFAM" id="SSF51215">
    <property type="entry name" value="Regulatory protein AraC"/>
    <property type="match status" value="1"/>
</dbReference>
<dbReference type="Pfam" id="PF12833">
    <property type="entry name" value="HTH_18"/>
    <property type="match status" value="1"/>
</dbReference>
<dbReference type="InterPro" id="IPR020449">
    <property type="entry name" value="Tscrpt_reg_AraC-type_HTH"/>
</dbReference>
<dbReference type="RefSeq" id="WP_036682441.1">
    <property type="nucleotide sequence ID" value="NZ_JNVM01000010.1"/>
</dbReference>
<dbReference type="Pfam" id="PF02311">
    <property type="entry name" value="AraC_binding"/>
    <property type="match status" value="1"/>
</dbReference>
<keyword evidence="6" id="KW-1185">Reference proteome</keyword>
<accession>A0A081P519</accession>
<keyword evidence="2" id="KW-0238">DNA-binding</keyword>
<dbReference type="PANTHER" id="PTHR43280:SF30">
    <property type="entry name" value="MMSAB OPERON REGULATORY PROTEIN"/>
    <property type="match status" value="1"/>
</dbReference>
<protein>
    <submittedName>
        <fullName evidence="5">AraC family transcriptional regulator</fullName>
    </submittedName>
</protein>
<dbReference type="SMART" id="SM00342">
    <property type="entry name" value="HTH_ARAC"/>
    <property type="match status" value="1"/>
</dbReference>
<keyword evidence="1" id="KW-0805">Transcription regulation</keyword>
<gene>
    <name evidence="5" type="ORF">ET33_03535</name>
</gene>
<dbReference type="GO" id="GO:0043565">
    <property type="term" value="F:sequence-specific DNA binding"/>
    <property type="evidence" value="ECO:0007669"/>
    <property type="project" value="InterPro"/>
</dbReference>
<keyword evidence="3" id="KW-0804">Transcription</keyword>
<evidence type="ECO:0000256" key="2">
    <source>
        <dbReference type="ARBA" id="ARBA00023125"/>
    </source>
</evidence>
<proteinExistence type="predicted"/>
<dbReference type="Gene3D" id="1.10.10.60">
    <property type="entry name" value="Homeodomain-like"/>
    <property type="match status" value="2"/>
</dbReference>
<name>A0A081P519_9BACL</name>
<dbReference type="InterPro" id="IPR018060">
    <property type="entry name" value="HTH_AraC"/>
</dbReference>
<reference evidence="5 6" key="1">
    <citation type="submission" date="2014-06" db="EMBL/GenBank/DDBJ databases">
        <title>Draft genome sequence of Paenibacillus sp. MSt1.</title>
        <authorList>
            <person name="Aw Y.K."/>
            <person name="Ong K.S."/>
            <person name="Gan H.M."/>
            <person name="Lee S.M."/>
        </authorList>
    </citation>
    <scope>NUCLEOTIDE SEQUENCE [LARGE SCALE GENOMIC DNA]</scope>
    <source>
        <strain evidence="5 6">MSt1</strain>
    </source>
</reference>
<sequence>MAHVYHEAAFNPHPGKGELTALFAGHAQTAVQHKVGPQVLDYYLVHTVVSGRGNFRCLHRDYRLERGSSFFIFPGELVTYVSDSSEPWAYRWVGFKGERAAEFLSKAGISPDKPVISSDRLRRLTALYYQLEKTLQLAKPGCDMQAGGYLRLMFGEYAQDRMREEVPKEEGSVIQQQVEQAIRWLTLQYYQPISIEQMGRTLGYHRTHLSKMFKQHTGLSPMQFLLKIRMERAKLLLQGPLTIEQVASSVGFGDALYFSKQFKKYCGRSPSEYRLSHQVHPYDCEG</sequence>
<dbReference type="PROSITE" id="PS00041">
    <property type="entry name" value="HTH_ARAC_FAMILY_1"/>
    <property type="match status" value="1"/>
</dbReference>
<evidence type="ECO:0000259" key="4">
    <source>
        <dbReference type="PROSITE" id="PS01124"/>
    </source>
</evidence>
<dbReference type="EMBL" id="JNVM01000010">
    <property type="protein sequence ID" value="KEQ25792.1"/>
    <property type="molecule type" value="Genomic_DNA"/>
</dbReference>
<dbReference type="Proteomes" id="UP000028123">
    <property type="component" value="Unassembled WGS sequence"/>
</dbReference>
<dbReference type="InterPro" id="IPR003313">
    <property type="entry name" value="AraC-bd"/>
</dbReference>
<dbReference type="InterPro" id="IPR018062">
    <property type="entry name" value="HTH_AraC-typ_CS"/>
</dbReference>
<dbReference type="SUPFAM" id="SSF46689">
    <property type="entry name" value="Homeodomain-like"/>
    <property type="match status" value="2"/>
</dbReference>
<dbReference type="OrthoDB" id="9813413at2"/>
<evidence type="ECO:0000256" key="3">
    <source>
        <dbReference type="ARBA" id="ARBA00023163"/>
    </source>
</evidence>
<dbReference type="eggNOG" id="COG2207">
    <property type="taxonomic scope" value="Bacteria"/>
</dbReference>
<evidence type="ECO:0000256" key="1">
    <source>
        <dbReference type="ARBA" id="ARBA00023015"/>
    </source>
</evidence>